<dbReference type="Gene3D" id="3.90.660.10">
    <property type="match status" value="1"/>
</dbReference>
<evidence type="ECO:0000313" key="9">
    <source>
        <dbReference type="Proteomes" id="UP000789572"/>
    </source>
</evidence>
<accession>A0A9N8W123</accession>
<feature type="binding site" evidence="5">
    <location>
        <position position="477"/>
    </location>
    <ligand>
        <name>FAD</name>
        <dbReference type="ChEBI" id="CHEBI:57692"/>
    </ligand>
</feature>
<dbReference type="PANTHER" id="PTHR43563">
    <property type="entry name" value="AMINE OXIDASE"/>
    <property type="match status" value="1"/>
</dbReference>
<evidence type="ECO:0000256" key="3">
    <source>
        <dbReference type="ARBA" id="ARBA00023002"/>
    </source>
</evidence>
<evidence type="ECO:0000259" key="7">
    <source>
        <dbReference type="Pfam" id="PF01593"/>
    </source>
</evidence>
<evidence type="ECO:0000256" key="6">
    <source>
        <dbReference type="RuleBase" id="RU362067"/>
    </source>
</evidence>
<reference evidence="8" key="1">
    <citation type="submission" date="2021-06" db="EMBL/GenBank/DDBJ databases">
        <authorList>
            <person name="Kallberg Y."/>
            <person name="Tangrot J."/>
            <person name="Rosling A."/>
        </authorList>
    </citation>
    <scope>NUCLEOTIDE SEQUENCE</scope>
    <source>
        <strain evidence="8">IA702</strain>
    </source>
</reference>
<comment type="caution">
    <text evidence="8">The sequence shown here is derived from an EMBL/GenBank/DDBJ whole genome shotgun (WGS) entry which is preliminary data.</text>
</comment>
<evidence type="ECO:0000313" key="8">
    <source>
        <dbReference type="EMBL" id="CAG8470305.1"/>
    </source>
</evidence>
<keyword evidence="9" id="KW-1185">Reference proteome</keyword>
<dbReference type="Gene3D" id="3.50.50.60">
    <property type="entry name" value="FAD/NAD(P)-binding domain"/>
    <property type="match status" value="1"/>
</dbReference>
<comment type="catalytic activity">
    <reaction evidence="4">
        <text>a secondary aliphatic amine + O2 + H2O = a primary amine + an aldehyde + H2O2</text>
        <dbReference type="Rhea" id="RHEA:26414"/>
        <dbReference type="ChEBI" id="CHEBI:15377"/>
        <dbReference type="ChEBI" id="CHEBI:15379"/>
        <dbReference type="ChEBI" id="CHEBI:16240"/>
        <dbReference type="ChEBI" id="CHEBI:17478"/>
        <dbReference type="ChEBI" id="CHEBI:58855"/>
        <dbReference type="ChEBI" id="CHEBI:65296"/>
        <dbReference type="EC" id="1.4.3.4"/>
    </reaction>
</comment>
<keyword evidence="3 6" id="KW-0560">Oxidoreductase</keyword>
<dbReference type="PANTHER" id="PTHR43563:SF14">
    <property type="entry name" value="AMINE OXIDASE"/>
    <property type="match status" value="1"/>
</dbReference>
<feature type="binding site" evidence="5">
    <location>
        <position position="393"/>
    </location>
    <ligand>
        <name>substrate</name>
    </ligand>
</feature>
<dbReference type="AlphaFoldDB" id="A0A9N8W123"/>
<evidence type="ECO:0000256" key="5">
    <source>
        <dbReference type="PIRSR" id="PIRSR601613-1"/>
    </source>
</evidence>
<feature type="domain" description="Amine oxidase" evidence="7">
    <location>
        <begin position="53"/>
        <end position="501"/>
    </location>
</feature>
<feature type="binding site" evidence="5">
    <location>
        <position position="54"/>
    </location>
    <ligand>
        <name>FAD</name>
        <dbReference type="ChEBI" id="CHEBI:57692"/>
    </ligand>
</feature>
<dbReference type="EMBL" id="CAJVPJ010000065">
    <property type="protein sequence ID" value="CAG8470305.1"/>
    <property type="molecule type" value="Genomic_DNA"/>
</dbReference>
<dbReference type="GO" id="GO:0097621">
    <property type="term" value="F:monoamine oxidase activity"/>
    <property type="evidence" value="ECO:0007669"/>
    <property type="project" value="UniProtKB-EC"/>
</dbReference>
<proteinExistence type="inferred from homology"/>
<comment type="cofactor">
    <cofactor evidence="1 6">
        <name>FAD</name>
        <dbReference type="ChEBI" id="CHEBI:57692"/>
    </cofactor>
</comment>
<dbReference type="PRINTS" id="PR00757">
    <property type="entry name" value="AMINEOXDASEF"/>
</dbReference>
<keyword evidence="6" id="KW-0274">FAD</keyword>
<dbReference type="SUPFAM" id="SSF54373">
    <property type="entry name" value="FAD-linked reductases, C-terminal domain"/>
    <property type="match status" value="1"/>
</dbReference>
<dbReference type="InterPro" id="IPR002937">
    <property type="entry name" value="Amino_oxidase"/>
</dbReference>
<organism evidence="8 9">
    <name type="scientific">Paraglomus occultum</name>
    <dbReference type="NCBI Taxonomy" id="144539"/>
    <lineage>
        <taxon>Eukaryota</taxon>
        <taxon>Fungi</taxon>
        <taxon>Fungi incertae sedis</taxon>
        <taxon>Mucoromycota</taxon>
        <taxon>Glomeromycotina</taxon>
        <taxon>Glomeromycetes</taxon>
        <taxon>Paraglomerales</taxon>
        <taxon>Paraglomeraceae</taxon>
        <taxon>Paraglomus</taxon>
    </lineage>
</organism>
<name>A0A9N8W123_9GLOM</name>
<dbReference type="Proteomes" id="UP000789572">
    <property type="component" value="Unassembled WGS sequence"/>
</dbReference>
<feature type="non-terminal residue" evidence="8">
    <location>
        <position position="1"/>
    </location>
</feature>
<sequence length="509" mass="56398">VYCDGSRYEDHSHFVELKLALSTFLARQLAFYPPSPIMSKSSQKTVIIVGAGISGLYAAYQLHKAGFQVKVLESSNRVGGRVYGAQLSDGKRIDLGGQWVGKTQKPILDLLNELGLETYPQYAQGNTVHWRGKTIRKFKATTTIPPLNIFVLLDLQFNGISATDKLCKGIDVDHHQKSKNATYLDSITVDKWISSKVHSKTVKELYDCAVRMILGAEGNEVSLLHYLSVIKAGGGILNLSETRDGAQEFKIKGGAYQIPESLQRKLPEGCISFQRPVTRIKHHKDKVEVYSGDHKFVGDYVVMAVPPTAQATISIEPFVGLARAKLCEKMFMPAYIKIALVYEKAWWRENGFSGEILCFDKSPDIKFGEGLSPISMIVDGCNYDASLTALLVFITGKHAIEHTKHPYEKTKARILSQVAQIFSYDQAAHPIDYVEKNWLLDEWSAGAPSALCPPGTLLYYGEAFRKPIGRMHFAGTETAIQDTGYMSGAVQAAERVVSEILKHEGVDND</sequence>
<dbReference type="Pfam" id="PF01593">
    <property type="entry name" value="Amino_oxidase"/>
    <property type="match status" value="1"/>
</dbReference>
<dbReference type="EC" id="1.4.3.-" evidence="6"/>
<gene>
    <name evidence="8" type="ORF">POCULU_LOCUS1008</name>
</gene>
<dbReference type="InterPro" id="IPR036188">
    <property type="entry name" value="FAD/NAD-bd_sf"/>
</dbReference>
<dbReference type="OrthoDB" id="7777654at2759"/>
<evidence type="ECO:0000256" key="4">
    <source>
        <dbReference type="ARBA" id="ARBA00048448"/>
    </source>
</evidence>
<dbReference type="InterPro" id="IPR050703">
    <property type="entry name" value="Flavin_MAO"/>
</dbReference>
<dbReference type="SUPFAM" id="SSF51905">
    <property type="entry name" value="FAD/NAD(P)-binding domain"/>
    <property type="match status" value="1"/>
</dbReference>
<protein>
    <recommendedName>
        <fullName evidence="6">Amine oxidase</fullName>
        <ecNumber evidence="6">1.4.3.-</ecNumber>
    </recommendedName>
</protein>
<evidence type="ECO:0000256" key="2">
    <source>
        <dbReference type="ARBA" id="ARBA00005995"/>
    </source>
</evidence>
<dbReference type="Gene3D" id="1.10.405.10">
    <property type="entry name" value="Guanine Nucleotide Dissociation Inhibitor, domain 1"/>
    <property type="match status" value="1"/>
</dbReference>
<evidence type="ECO:0000256" key="1">
    <source>
        <dbReference type="ARBA" id="ARBA00001974"/>
    </source>
</evidence>
<feature type="binding site" evidence="5">
    <location>
        <position position="277"/>
    </location>
    <ligand>
        <name>FAD</name>
        <dbReference type="ChEBI" id="CHEBI:57692"/>
    </ligand>
</feature>
<dbReference type="InterPro" id="IPR001613">
    <property type="entry name" value="Flavin_amine_oxidase"/>
</dbReference>
<keyword evidence="6" id="KW-0285">Flavoprotein</keyword>
<comment type="similarity">
    <text evidence="2 6">Belongs to the flavin monoamine oxidase family.</text>
</comment>